<comment type="caution">
    <text evidence="1">The sequence shown here is derived from an EMBL/GenBank/DDBJ whole genome shotgun (WGS) entry which is preliminary data.</text>
</comment>
<dbReference type="Proteomes" id="UP000798662">
    <property type="component" value="Chromosome 3"/>
</dbReference>
<proteinExistence type="predicted"/>
<accession>A0ACC3CK85</accession>
<evidence type="ECO:0000313" key="2">
    <source>
        <dbReference type="Proteomes" id="UP000798662"/>
    </source>
</evidence>
<sequence>MGSLQRLPELQCFHPSNRPPAVASLNGTTLTRGPTTCAAPIVDVGEVIAAKAGTAVDDRSTHWLITGDPSVSQQVRGMAAEPRDGRFARLSWWVRPEFDLDGRSTGDFDAFTGRSATELDKYRGLVISALTLQRNTDSGEVQRVSGKYEVLTVSSVTRAVCLHADCSDLTAVDTTGRGACSSSECDDTKEDLGVGGEDALSVVTHTTEGGLPLPVSAVQRGFLGLGRAVMVRGGWLPNPKWDLTATLHSWLDSYPVPVPDKLGGANSTDPSKWALNASAGASDWLAKVAFVLCKEPVPQYLDKELLCEGIQQADPDVEEVTYDKKKYRQDQSSKKGAFAGWAIVPARGERLSVDNCTTFGASNWSMPAPAEPLWLAGTASREINGASPEERGLAGRLGRCSQPIEKTDTWRLDNYERNNRYEAVSSVEDVLLKGSYAGVDAPDDAFSRSEAFVTGMLVAITAIGAATFVPDDPKWNSVGDLARFALTATVGLSSVASFGLLYWKERKGARWITSTTHKSLHVAFSNTTADCRGLPKVCNGTADGLRGTNVLLSETVAVVTTNGYRPLKILLLGWGAAALYATIVGAIFFAKMYRGRSKPANDSSSALEPVSDEPPAAA</sequence>
<reference evidence="1" key="1">
    <citation type="submission" date="2019-11" db="EMBL/GenBank/DDBJ databases">
        <title>Nori genome reveals adaptations in red seaweeds to the harsh intertidal environment.</title>
        <authorList>
            <person name="Wang D."/>
            <person name="Mao Y."/>
        </authorList>
    </citation>
    <scope>NUCLEOTIDE SEQUENCE</scope>
    <source>
        <tissue evidence="1">Gametophyte</tissue>
    </source>
</reference>
<dbReference type="EMBL" id="CM020620">
    <property type="protein sequence ID" value="KAK1870426.1"/>
    <property type="molecule type" value="Genomic_DNA"/>
</dbReference>
<evidence type="ECO:0000313" key="1">
    <source>
        <dbReference type="EMBL" id="KAK1870426.1"/>
    </source>
</evidence>
<name>A0ACC3CK85_PYRYE</name>
<organism evidence="1 2">
    <name type="scientific">Pyropia yezoensis</name>
    <name type="common">Susabi-nori</name>
    <name type="synonym">Porphyra yezoensis</name>
    <dbReference type="NCBI Taxonomy" id="2788"/>
    <lineage>
        <taxon>Eukaryota</taxon>
        <taxon>Rhodophyta</taxon>
        <taxon>Bangiophyceae</taxon>
        <taxon>Bangiales</taxon>
        <taxon>Bangiaceae</taxon>
        <taxon>Pyropia</taxon>
    </lineage>
</organism>
<gene>
    <name evidence="1" type="ORF">I4F81_012886</name>
</gene>
<protein>
    <submittedName>
        <fullName evidence="1">Uncharacterized protein</fullName>
    </submittedName>
</protein>
<keyword evidence="2" id="KW-1185">Reference proteome</keyword>